<dbReference type="PRINTS" id="PR00722">
    <property type="entry name" value="CHYMOTRYPSIN"/>
</dbReference>
<dbReference type="PROSITE" id="PS00135">
    <property type="entry name" value="TRYPSIN_SER"/>
    <property type="match status" value="1"/>
</dbReference>
<evidence type="ECO:0000256" key="6">
    <source>
        <dbReference type="SAM" id="SignalP"/>
    </source>
</evidence>
<dbReference type="AlphaFoldDB" id="A0A6A7B8L9"/>
<protein>
    <submittedName>
        <fullName evidence="8">Female reproductive tract protease-like protein</fullName>
    </submittedName>
</protein>
<dbReference type="Proteomes" id="UP000799423">
    <property type="component" value="Unassembled WGS sequence"/>
</dbReference>
<evidence type="ECO:0000313" key="9">
    <source>
        <dbReference type="Proteomes" id="UP000799423"/>
    </source>
</evidence>
<evidence type="ECO:0000256" key="2">
    <source>
        <dbReference type="ARBA" id="ARBA00022801"/>
    </source>
</evidence>
<dbReference type="InterPro" id="IPR001254">
    <property type="entry name" value="Trypsin_dom"/>
</dbReference>
<dbReference type="PROSITE" id="PS00134">
    <property type="entry name" value="TRYPSIN_HIS"/>
    <property type="match status" value="1"/>
</dbReference>
<dbReference type="InterPro" id="IPR043504">
    <property type="entry name" value="Peptidase_S1_PA_chymotrypsin"/>
</dbReference>
<evidence type="ECO:0000256" key="4">
    <source>
        <dbReference type="ARBA" id="ARBA00023157"/>
    </source>
</evidence>
<accession>A0A6A7B8L9</accession>
<dbReference type="Pfam" id="PF00089">
    <property type="entry name" value="Trypsin"/>
    <property type="match status" value="1"/>
</dbReference>
<keyword evidence="2 5" id="KW-0378">Hydrolase</keyword>
<gene>
    <name evidence="8" type="ORF">T440DRAFT_517215</name>
</gene>
<evidence type="ECO:0000259" key="7">
    <source>
        <dbReference type="PROSITE" id="PS50240"/>
    </source>
</evidence>
<dbReference type="Gene3D" id="2.40.10.10">
    <property type="entry name" value="Trypsin-like serine proteases"/>
    <property type="match status" value="2"/>
</dbReference>
<dbReference type="PANTHER" id="PTHR24252">
    <property type="entry name" value="ACROSIN-RELATED"/>
    <property type="match status" value="1"/>
</dbReference>
<keyword evidence="1 5" id="KW-0645">Protease</keyword>
<keyword evidence="3 5" id="KW-0720">Serine protease</keyword>
<reference evidence="8" key="1">
    <citation type="submission" date="2020-01" db="EMBL/GenBank/DDBJ databases">
        <authorList>
            <consortium name="DOE Joint Genome Institute"/>
            <person name="Haridas S."/>
            <person name="Albert R."/>
            <person name="Binder M."/>
            <person name="Bloem J."/>
            <person name="Labutti K."/>
            <person name="Salamov A."/>
            <person name="Andreopoulos B."/>
            <person name="Baker S.E."/>
            <person name="Barry K."/>
            <person name="Bills G."/>
            <person name="Bluhm B.H."/>
            <person name="Cannon C."/>
            <person name="Castanera R."/>
            <person name="Culley D.E."/>
            <person name="Daum C."/>
            <person name="Ezra D."/>
            <person name="Gonzalez J.B."/>
            <person name="Henrissat B."/>
            <person name="Kuo A."/>
            <person name="Liang C."/>
            <person name="Lipzen A."/>
            <person name="Lutzoni F."/>
            <person name="Magnuson J."/>
            <person name="Mondo S."/>
            <person name="Nolan M."/>
            <person name="Ohm R."/>
            <person name="Pangilinan J."/>
            <person name="Park H.-J."/>
            <person name="Ramirez L."/>
            <person name="Alfaro M."/>
            <person name="Sun H."/>
            <person name="Tritt A."/>
            <person name="Yoshinaga Y."/>
            <person name="Zwiers L.-H."/>
            <person name="Turgeon B.G."/>
            <person name="Goodwin S.B."/>
            <person name="Spatafora J.W."/>
            <person name="Crous P.W."/>
            <person name="Grigoriev I.V."/>
        </authorList>
    </citation>
    <scope>NUCLEOTIDE SEQUENCE</scope>
    <source>
        <strain evidence="8">IPT5</strain>
    </source>
</reference>
<dbReference type="OrthoDB" id="6380398at2759"/>
<evidence type="ECO:0000256" key="5">
    <source>
        <dbReference type="RuleBase" id="RU363034"/>
    </source>
</evidence>
<dbReference type="EMBL" id="MU006301">
    <property type="protein sequence ID" value="KAF2851730.1"/>
    <property type="molecule type" value="Genomic_DNA"/>
</dbReference>
<dbReference type="CDD" id="cd00190">
    <property type="entry name" value="Tryp_SPc"/>
    <property type="match status" value="1"/>
</dbReference>
<dbReference type="InterPro" id="IPR009003">
    <property type="entry name" value="Peptidase_S1_PA"/>
</dbReference>
<keyword evidence="6" id="KW-0732">Signal</keyword>
<evidence type="ECO:0000313" key="8">
    <source>
        <dbReference type="EMBL" id="KAF2851730.1"/>
    </source>
</evidence>
<dbReference type="GO" id="GO:0004252">
    <property type="term" value="F:serine-type endopeptidase activity"/>
    <property type="evidence" value="ECO:0007669"/>
    <property type="project" value="InterPro"/>
</dbReference>
<sequence length="263" mass="26360">MQLKDILVTLAVPAICIAAAIPTPQDPVEPEFPDESTDDIVGGVAAVAGDVPFIVAVSLDGSPWCGGSLVNANTVVTAAHCIDGNSASSFTVRAGSLNRASGGTLVKVSRIIANPNYVESTTDADVAIFKLATPIAESSTIKYATLAASGNDPAAGSTATVAGWGSTGSGGSPTLLRKVDVPIVSRATCRNNYSTAAITTNMFCAGFAAGGKDSCQGDSGGPIITSSKTLIGIVSWGAGCAQPNKPGVYTRIGAVLPFINANL</sequence>
<feature type="chain" id="PRO_5025603411" evidence="6">
    <location>
        <begin position="19"/>
        <end position="263"/>
    </location>
</feature>
<dbReference type="InterPro" id="IPR001314">
    <property type="entry name" value="Peptidase_S1A"/>
</dbReference>
<keyword evidence="9" id="KW-1185">Reference proteome</keyword>
<feature type="domain" description="Peptidase S1" evidence="7">
    <location>
        <begin position="40"/>
        <end position="263"/>
    </location>
</feature>
<feature type="signal peptide" evidence="6">
    <location>
        <begin position="1"/>
        <end position="18"/>
    </location>
</feature>
<dbReference type="SMART" id="SM00020">
    <property type="entry name" value="Tryp_SPc"/>
    <property type="match status" value="1"/>
</dbReference>
<organism evidence="8 9">
    <name type="scientific">Plenodomus tracheiphilus IPT5</name>
    <dbReference type="NCBI Taxonomy" id="1408161"/>
    <lineage>
        <taxon>Eukaryota</taxon>
        <taxon>Fungi</taxon>
        <taxon>Dikarya</taxon>
        <taxon>Ascomycota</taxon>
        <taxon>Pezizomycotina</taxon>
        <taxon>Dothideomycetes</taxon>
        <taxon>Pleosporomycetidae</taxon>
        <taxon>Pleosporales</taxon>
        <taxon>Pleosporineae</taxon>
        <taxon>Leptosphaeriaceae</taxon>
        <taxon>Plenodomus</taxon>
    </lineage>
</organism>
<keyword evidence="4" id="KW-1015">Disulfide bond</keyword>
<proteinExistence type="predicted"/>
<evidence type="ECO:0000256" key="3">
    <source>
        <dbReference type="ARBA" id="ARBA00022825"/>
    </source>
</evidence>
<dbReference type="FunFam" id="2.40.10.10:FF:000077">
    <property type="entry name" value="Predicted protein"/>
    <property type="match status" value="1"/>
</dbReference>
<dbReference type="SUPFAM" id="SSF50494">
    <property type="entry name" value="Trypsin-like serine proteases"/>
    <property type="match status" value="1"/>
</dbReference>
<dbReference type="PANTHER" id="PTHR24252:SF7">
    <property type="entry name" value="HYALIN"/>
    <property type="match status" value="1"/>
</dbReference>
<dbReference type="GO" id="GO:0006508">
    <property type="term" value="P:proteolysis"/>
    <property type="evidence" value="ECO:0007669"/>
    <property type="project" value="UniProtKB-KW"/>
</dbReference>
<dbReference type="InterPro" id="IPR033116">
    <property type="entry name" value="TRYPSIN_SER"/>
</dbReference>
<dbReference type="InterPro" id="IPR018114">
    <property type="entry name" value="TRYPSIN_HIS"/>
</dbReference>
<evidence type="ECO:0000256" key="1">
    <source>
        <dbReference type="ARBA" id="ARBA00022670"/>
    </source>
</evidence>
<name>A0A6A7B8L9_9PLEO</name>
<dbReference type="PROSITE" id="PS50240">
    <property type="entry name" value="TRYPSIN_DOM"/>
    <property type="match status" value="1"/>
</dbReference>